<dbReference type="OrthoDB" id="582963at2"/>
<dbReference type="EMBL" id="BDUD01000001">
    <property type="protein sequence ID" value="GBG22684.1"/>
    <property type="molecule type" value="Genomic_DNA"/>
</dbReference>
<dbReference type="Proteomes" id="UP000245124">
    <property type="component" value="Unassembled WGS sequence"/>
</dbReference>
<reference evidence="1 2" key="1">
    <citation type="submission" date="2017-06" db="EMBL/GenBank/DDBJ databases">
        <title>Genome sequencing of cyanobaciteial culture collection at National Institute for Environmental Studies (NIES).</title>
        <authorList>
            <person name="Hirose Y."/>
            <person name="Shimura Y."/>
            <person name="Fujisawa T."/>
            <person name="Nakamura Y."/>
            <person name="Kawachi M."/>
        </authorList>
    </citation>
    <scope>NUCLEOTIDE SEQUENCE [LARGE SCALE GENOMIC DNA]</scope>
    <source>
        <strain evidence="1 2">NIES-4072</strain>
    </source>
</reference>
<accession>A0A2R5G4F6</accession>
<name>A0A2R5G4F6_NOSCO</name>
<evidence type="ECO:0000313" key="2">
    <source>
        <dbReference type="Proteomes" id="UP000245124"/>
    </source>
</evidence>
<sequence length="271" mass="31575">MPLPEGFNEFEHLQDLIRREHNKFVREYFKNELDDDISTPRASLKHACLIKDEDTAAMTEMRQWLFEITCRHAQSLQPAIYGIPVSTYHDSIAFYPQVMLYFLEDLQNVEEGYQPVDAEISFRLMHETSATYTPVKAKALATRIKSALSSGNGFVWKKGREKWIYQDNSKGYDFRLLAWNEAEAKKVIEQVLDIQSHSPDWNLLSVATKKKQYTTVPGTHEVYGKSRRKPRDRPIAFVRFRYAELKLHGLFNDITLIDRTGFRSNPIIPAR</sequence>
<organism evidence="1 2">
    <name type="scientific">Nostoc commune NIES-4072</name>
    <dbReference type="NCBI Taxonomy" id="2005467"/>
    <lineage>
        <taxon>Bacteria</taxon>
        <taxon>Bacillati</taxon>
        <taxon>Cyanobacteriota</taxon>
        <taxon>Cyanophyceae</taxon>
        <taxon>Nostocales</taxon>
        <taxon>Nostocaceae</taxon>
        <taxon>Nostoc</taxon>
    </lineage>
</organism>
<dbReference type="AlphaFoldDB" id="A0A2R5G4F6"/>
<keyword evidence="2" id="KW-1185">Reference proteome</keyword>
<comment type="caution">
    <text evidence="1">The sequence shown here is derived from an EMBL/GenBank/DDBJ whole genome shotgun (WGS) entry which is preliminary data.</text>
</comment>
<dbReference type="RefSeq" id="WP_109012365.1">
    <property type="nucleotide sequence ID" value="NZ_BDUD01000001.1"/>
</dbReference>
<protein>
    <submittedName>
        <fullName evidence="1">Uncharacterized protein</fullName>
    </submittedName>
</protein>
<gene>
    <name evidence="1" type="ORF">NIES4072_63960</name>
</gene>
<evidence type="ECO:0000313" key="1">
    <source>
        <dbReference type="EMBL" id="GBG22684.1"/>
    </source>
</evidence>
<proteinExistence type="predicted"/>